<sequence length="402" mass="43564">MNSKLAKGYGAKQEMINKFVDKHAAWTVEVRRYLHQYPELSHQESKTARYIREQLESMGLAVRSYTGKDVVTYIEGTAPGKTVALRADIDALPIQEETGLPYASKNPGIMHACGHDGHTAILLGAARALTEAKLLFAGRIKLIFQHAEEVVPGGASELVEAGVLEDVDAIFGLHLWQNLEVGLLGTCSGPIMAGSDSFTIKIQGKGGHGSMPHLTVDPIVIAAHLVTQIQTVVSRSLDPLYPAVVSVGQIHAGDTYNIIPDTAQLQGTVRYFHPDVQKEIPAILERLANGVCASFGATATFEYVEGDPSVVNDSRMNNIVEQVGCTVLGKENVRPAVPSMAGEDFSYYLRQVPGAYFFLGIQGDEAAYGHHHPRFTIDERMLSVGSKLLAGIALMYLDQQAK</sequence>
<dbReference type="SUPFAM" id="SSF55031">
    <property type="entry name" value="Bacterial exopeptidase dimerisation domain"/>
    <property type="match status" value="1"/>
</dbReference>
<dbReference type="InterPro" id="IPR002933">
    <property type="entry name" value="Peptidase_M20"/>
</dbReference>
<feature type="binding site" evidence="3">
    <location>
        <position position="113"/>
    </location>
    <ligand>
        <name>Mn(2+)</name>
        <dbReference type="ChEBI" id="CHEBI:29035"/>
        <label>2</label>
    </ligand>
</feature>
<dbReference type="EMBL" id="FNDE01000007">
    <property type="protein sequence ID" value="SDG97718.1"/>
    <property type="molecule type" value="Genomic_DNA"/>
</dbReference>
<dbReference type="InterPro" id="IPR017439">
    <property type="entry name" value="Amidohydrolase"/>
</dbReference>
<dbReference type="AlphaFoldDB" id="A0A1G7YMG4"/>
<feature type="binding site" evidence="3">
    <location>
        <position position="115"/>
    </location>
    <ligand>
        <name>Mn(2+)</name>
        <dbReference type="ChEBI" id="CHEBI:29035"/>
        <label>2</label>
    </ligand>
</feature>
<dbReference type="Pfam" id="PF01546">
    <property type="entry name" value="Peptidase_M20"/>
    <property type="match status" value="1"/>
</dbReference>
<dbReference type="Pfam" id="PF07687">
    <property type="entry name" value="M20_dimer"/>
    <property type="match status" value="1"/>
</dbReference>
<feature type="binding site" evidence="3">
    <location>
        <position position="371"/>
    </location>
    <ligand>
        <name>Mn(2+)</name>
        <dbReference type="ChEBI" id="CHEBI:29035"/>
        <label>2</label>
    </ligand>
</feature>
<evidence type="ECO:0000256" key="1">
    <source>
        <dbReference type="ARBA" id="ARBA00006153"/>
    </source>
</evidence>
<dbReference type="PANTHER" id="PTHR11014">
    <property type="entry name" value="PEPTIDASE M20 FAMILY MEMBER"/>
    <property type="match status" value="1"/>
</dbReference>
<dbReference type="Gene3D" id="3.30.70.360">
    <property type="match status" value="1"/>
</dbReference>
<comment type="similarity">
    <text evidence="1">Belongs to the peptidase M20 family.</text>
</comment>
<gene>
    <name evidence="5" type="ORF">SAMN04489735_100766</name>
</gene>
<dbReference type="InterPro" id="IPR011650">
    <property type="entry name" value="Peptidase_M20_dimer"/>
</dbReference>
<accession>A0A1G7YMG4</accession>
<dbReference type="GO" id="GO:0016787">
    <property type="term" value="F:hydrolase activity"/>
    <property type="evidence" value="ECO:0007669"/>
    <property type="project" value="UniProtKB-KW"/>
</dbReference>
<dbReference type="GO" id="GO:0046872">
    <property type="term" value="F:metal ion binding"/>
    <property type="evidence" value="ECO:0007669"/>
    <property type="project" value="UniProtKB-KW"/>
</dbReference>
<comment type="cofactor">
    <cofactor evidence="3">
        <name>Mn(2+)</name>
        <dbReference type="ChEBI" id="CHEBI:29035"/>
    </cofactor>
    <text evidence="3">The Mn(2+) ion enhances activity.</text>
</comment>
<keyword evidence="3" id="KW-0464">Manganese</keyword>
<dbReference type="NCBIfam" id="TIGR01891">
    <property type="entry name" value="amidohydrolases"/>
    <property type="match status" value="1"/>
</dbReference>
<evidence type="ECO:0000313" key="5">
    <source>
        <dbReference type="EMBL" id="SDG97718.1"/>
    </source>
</evidence>
<keyword evidence="3" id="KW-0479">Metal-binding</keyword>
<evidence type="ECO:0000256" key="3">
    <source>
        <dbReference type="PIRSR" id="PIRSR005962-1"/>
    </source>
</evidence>
<protein>
    <submittedName>
        <fullName evidence="5">Amidohydrolase</fullName>
    </submittedName>
</protein>
<dbReference type="FunFam" id="3.30.70.360:FF:000014">
    <property type="entry name" value="N-acyl-L-amino acid amidohydrolase"/>
    <property type="match status" value="1"/>
</dbReference>
<dbReference type="Gene3D" id="3.40.630.10">
    <property type="entry name" value="Zn peptidases"/>
    <property type="match status" value="1"/>
</dbReference>
<organism evidence="5 6">
    <name type="scientific">Aneurinibacillus thermoaerophilus</name>
    <dbReference type="NCBI Taxonomy" id="143495"/>
    <lineage>
        <taxon>Bacteria</taxon>
        <taxon>Bacillati</taxon>
        <taxon>Bacillota</taxon>
        <taxon>Bacilli</taxon>
        <taxon>Bacillales</taxon>
        <taxon>Paenibacillaceae</taxon>
        <taxon>Aneurinibacillus group</taxon>
        <taxon>Aneurinibacillus</taxon>
    </lineage>
</organism>
<feature type="binding site" evidence="3">
    <location>
        <position position="149"/>
    </location>
    <ligand>
        <name>Mn(2+)</name>
        <dbReference type="ChEBI" id="CHEBI:29035"/>
        <label>2</label>
    </ligand>
</feature>
<keyword evidence="2 5" id="KW-0378">Hydrolase</keyword>
<name>A0A1G7YMG4_ANETH</name>
<dbReference type="GeneID" id="97140768"/>
<evidence type="ECO:0000259" key="4">
    <source>
        <dbReference type="Pfam" id="PF07687"/>
    </source>
</evidence>
<dbReference type="Proteomes" id="UP000198956">
    <property type="component" value="Unassembled WGS sequence"/>
</dbReference>
<dbReference type="PANTHER" id="PTHR11014:SF63">
    <property type="entry name" value="METALLOPEPTIDASE, PUTATIVE (AFU_ORTHOLOGUE AFUA_6G09600)-RELATED"/>
    <property type="match status" value="1"/>
</dbReference>
<dbReference type="SUPFAM" id="SSF53187">
    <property type="entry name" value="Zn-dependent exopeptidases"/>
    <property type="match status" value="1"/>
</dbReference>
<feature type="domain" description="Peptidase M20 dimerisation" evidence="4">
    <location>
        <begin position="194"/>
        <end position="275"/>
    </location>
</feature>
<dbReference type="PIRSF" id="PIRSF005962">
    <property type="entry name" value="Pept_M20D_amidohydro"/>
    <property type="match status" value="1"/>
</dbReference>
<evidence type="ECO:0000256" key="2">
    <source>
        <dbReference type="ARBA" id="ARBA00022801"/>
    </source>
</evidence>
<feature type="binding site" evidence="3">
    <location>
        <position position="174"/>
    </location>
    <ligand>
        <name>Mn(2+)</name>
        <dbReference type="ChEBI" id="CHEBI:29035"/>
        <label>2</label>
    </ligand>
</feature>
<proteinExistence type="inferred from homology"/>
<dbReference type="InterPro" id="IPR036264">
    <property type="entry name" value="Bact_exopeptidase_dim_dom"/>
</dbReference>
<reference evidence="5 6" key="1">
    <citation type="submission" date="2016-10" db="EMBL/GenBank/DDBJ databases">
        <authorList>
            <person name="de Groot N.N."/>
        </authorList>
    </citation>
    <scope>NUCLEOTIDE SEQUENCE [LARGE SCALE GENOMIC DNA]</scope>
    <source>
        <strain evidence="5 6">L 420-91</strain>
    </source>
</reference>
<dbReference type="RefSeq" id="WP_236781891.1">
    <property type="nucleotide sequence ID" value="NZ_CP080764.1"/>
</dbReference>
<evidence type="ECO:0000313" key="6">
    <source>
        <dbReference type="Proteomes" id="UP000198956"/>
    </source>
</evidence>